<dbReference type="CDD" id="cd01741">
    <property type="entry name" value="GATase1_1"/>
    <property type="match status" value="1"/>
</dbReference>
<dbReference type="Proteomes" id="UP000317557">
    <property type="component" value="Unassembled WGS sequence"/>
</dbReference>
<dbReference type="AlphaFoldDB" id="A0A521DTC5"/>
<keyword evidence="2" id="KW-0808">Transferase</keyword>
<dbReference type="Pfam" id="PF00117">
    <property type="entry name" value="GATase"/>
    <property type="match status" value="1"/>
</dbReference>
<organism evidence="2 3">
    <name type="scientific">Gracilimonas mengyeensis</name>
    <dbReference type="NCBI Taxonomy" id="1302730"/>
    <lineage>
        <taxon>Bacteria</taxon>
        <taxon>Pseudomonadati</taxon>
        <taxon>Balneolota</taxon>
        <taxon>Balneolia</taxon>
        <taxon>Balneolales</taxon>
        <taxon>Balneolaceae</taxon>
        <taxon>Gracilimonas</taxon>
    </lineage>
</organism>
<keyword evidence="2" id="KW-0315">Glutamine amidotransferase</keyword>
<evidence type="ECO:0000313" key="2">
    <source>
        <dbReference type="EMBL" id="SMO74361.1"/>
    </source>
</evidence>
<sequence length="232" mass="26409">MRIHYIQHVSFENPGYIKTWAEENGHILTGTFLFDGQELPSPQEIDALVVMGGPMGVADEEAYLWLRREKAFIKECITLNKKVLGICLGAQLIADVLDAEVTPMPQKEIGWFPLKWTEKAIEHPLFHSFPKQQTVLHWHGDRFEIPKGALPLAASKGCNKQGFLWNERVLGLQFHMEMTQEGLAALIKNSTDELAKAKGPFIQHANTMLNKQLYTDNHQMMEQLLDRFLGSE</sequence>
<dbReference type="RefSeq" id="WP_142454711.1">
    <property type="nucleotide sequence ID" value="NZ_FXTP01000009.1"/>
</dbReference>
<dbReference type="Gene3D" id="3.40.50.880">
    <property type="match status" value="1"/>
</dbReference>
<accession>A0A521DTC5</accession>
<gene>
    <name evidence="2" type="ORF">SAMN06265219_10965</name>
</gene>
<dbReference type="GO" id="GO:0005829">
    <property type="term" value="C:cytosol"/>
    <property type="evidence" value="ECO:0007669"/>
    <property type="project" value="TreeGrafter"/>
</dbReference>
<dbReference type="InterPro" id="IPR017926">
    <property type="entry name" value="GATASE"/>
</dbReference>
<keyword evidence="3" id="KW-1185">Reference proteome</keyword>
<proteinExistence type="predicted"/>
<protein>
    <submittedName>
        <fullName evidence="2">GMP synthase-Glutamine amidotransferase</fullName>
    </submittedName>
</protein>
<dbReference type="InterPro" id="IPR029062">
    <property type="entry name" value="Class_I_gatase-like"/>
</dbReference>
<feature type="domain" description="Glutamine amidotransferase" evidence="1">
    <location>
        <begin position="43"/>
        <end position="181"/>
    </location>
</feature>
<dbReference type="GO" id="GO:0016740">
    <property type="term" value="F:transferase activity"/>
    <property type="evidence" value="ECO:0007669"/>
    <property type="project" value="UniProtKB-KW"/>
</dbReference>
<dbReference type="SUPFAM" id="SSF52317">
    <property type="entry name" value="Class I glutamine amidotransferase-like"/>
    <property type="match status" value="1"/>
</dbReference>
<dbReference type="EMBL" id="FXTP01000009">
    <property type="protein sequence ID" value="SMO74361.1"/>
    <property type="molecule type" value="Genomic_DNA"/>
</dbReference>
<dbReference type="PROSITE" id="PS51273">
    <property type="entry name" value="GATASE_TYPE_1"/>
    <property type="match status" value="1"/>
</dbReference>
<dbReference type="FunFam" id="3.40.50.880:FF:000033">
    <property type="entry name" value="Glutamine amidotransferase class-I"/>
    <property type="match status" value="1"/>
</dbReference>
<evidence type="ECO:0000313" key="3">
    <source>
        <dbReference type="Proteomes" id="UP000317557"/>
    </source>
</evidence>
<name>A0A521DTC5_9BACT</name>
<dbReference type="OrthoDB" id="9807137at2"/>
<dbReference type="InterPro" id="IPR044992">
    <property type="entry name" value="ChyE-like"/>
</dbReference>
<dbReference type="PANTHER" id="PTHR42695:SF5">
    <property type="entry name" value="GLUTAMINE AMIDOTRANSFERASE YLR126C-RELATED"/>
    <property type="match status" value="1"/>
</dbReference>
<reference evidence="2 3" key="1">
    <citation type="submission" date="2017-05" db="EMBL/GenBank/DDBJ databases">
        <authorList>
            <person name="Varghese N."/>
            <person name="Submissions S."/>
        </authorList>
    </citation>
    <scope>NUCLEOTIDE SEQUENCE [LARGE SCALE GENOMIC DNA]</scope>
    <source>
        <strain evidence="2 3">DSM 21985</strain>
    </source>
</reference>
<dbReference type="PANTHER" id="PTHR42695">
    <property type="entry name" value="GLUTAMINE AMIDOTRANSFERASE YLR126C-RELATED"/>
    <property type="match status" value="1"/>
</dbReference>
<evidence type="ECO:0000259" key="1">
    <source>
        <dbReference type="Pfam" id="PF00117"/>
    </source>
</evidence>